<gene>
    <name evidence="14" type="ORF">KME32_07860</name>
</gene>
<feature type="domain" description="Response regulatory" evidence="13">
    <location>
        <begin position="6"/>
        <end position="122"/>
    </location>
</feature>
<feature type="domain" description="Histidine kinase" evidence="12">
    <location>
        <begin position="180"/>
        <end position="399"/>
    </location>
</feature>
<dbReference type="InterPro" id="IPR036097">
    <property type="entry name" value="HisK_dim/P_sf"/>
</dbReference>
<evidence type="ECO:0000313" key="14">
    <source>
        <dbReference type="EMBL" id="MBW4561064.1"/>
    </source>
</evidence>
<dbReference type="AlphaFoldDB" id="A0A951UF29"/>
<reference evidence="14" key="2">
    <citation type="journal article" date="2022" name="Microbiol. Resour. Announc.">
        <title>Metagenome Sequencing to Explore Phylogenomics of Terrestrial Cyanobacteria.</title>
        <authorList>
            <person name="Ward R.D."/>
            <person name="Stajich J.E."/>
            <person name="Johansen J.R."/>
            <person name="Huntemann M."/>
            <person name="Clum A."/>
            <person name="Foster B."/>
            <person name="Foster B."/>
            <person name="Roux S."/>
            <person name="Palaniappan K."/>
            <person name="Varghese N."/>
            <person name="Mukherjee S."/>
            <person name="Reddy T.B.K."/>
            <person name="Daum C."/>
            <person name="Copeland A."/>
            <person name="Chen I.A."/>
            <person name="Ivanova N.N."/>
            <person name="Kyrpides N.C."/>
            <person name="Shapiro N."/>
            <person name="Eloe-Fadrosh E.A."/>
            <person name="Pietrasiak N."/>
        </authorList>
    </citation>
    <scope>NUCLEOTIDE SEQUENCE</scope>
    <source>
        <strain evidence="14">JT2-VF2</strain>
    </source>
</reference>
<evidence type="ECO:0000256" key="9">
    <source>
        <dbReference type="PROSITE-ProRule" id="PRU00169"/>
    </source>
</evidence>
<sequence>MEKTLNILVVDDDEVDRMAVRRALTKAGVQMELSEVGGCNDAISTVRNTTFDCIFLDYRLPDQDGLTLIQKLRSSEIKVPIVVLTGQGDEQIAVELMKAGATDYLSKSKVSSETLAQVLRNAIRVYRAEMQVALANQQLRETNEQLVRKNQELERQRQQIHLQNLRLLEASRLKSQFLATISHELRTPMNAIIGFSQILLRPKFGQLTYQQADMVERILNNGKHLLMLLNEVLDFSKLEAGRLELKPELFDLSKVIDITVAEMRSLVEAKKLSLLVQMDLQNNLIFNDSVRVRQILINLLSNAIKFTESGTIWVEVKELAANRIAITVRDTGIGIAPRDFKHIFEAFRQVDQSITRKYPGTGLGLAIIDALVRMMGGKIILESQLGVGSMFRIELPRQITLPTTTADSSDFKLDSDEILGSAHNPHQSHSQSSHNSHQSQSSSAHNPHQSYSQTTKISTGYPNLKP</sequence>
<evidence type="ECO:0000313" key="15">
    <source>
        <dbReference type="Proteomes" id="UP000715781"/>
    </source>
</evidence>
<evidence type="ECO:0000256" key="1">
    <source>
        <dbReference type="ARBA" id="ARBA00000085"/>
    </source>
</evidence>
<comment type="similarity">
    <text evidence="2">In the N-terminal section; belongs to the phytochrome family.</text>
</comment>
<evidence type="ECO:0000259" key="13">
    <source>
        <dbReference type="PROSITE" id="PS50110"/>
    </source>
</evidence>
<evidence type="ECO:0000256" key="6">
    <source>
        <dbReference type="ARBA" id="ARBA00022777"/>
    </source>
</evidence>
<evidence type="ECO:0000256" key="11">
    <source>
        <dbReference type="SAM" id="MobiDB-lite"/>
    </source>
</evidence>
<dbReference type="SUPFAM" id="SSF52172">
    <property type="entry name" value="CheY-like"/>
    <property type="match status" value="1"/>
</dbReference>
<evidence type="ECO:0000256" key="7">
    <source>
        <dbReference type="ARBA" id="ARBA00023012"/>
    </source>
</evidence>
<dbReference type="PROSITE" id="PS50110">
    <property type="entry name" value="RESPONSE_REGULATORY"/>
    <property type="match status" value="1"/>
</dbReference>
<dbReference type="SUPFAM" id="SSF47384">
    <property type="entry name" value="Homodimeric domain of signal transducing histidine kinase"/>
    <property type="match status" value="1"/>
</dbReference>
<dbReference type="Gene3D" id="3.30.565.10">
    <property type="entry name" value="Histidine kinase-like ATPase, C-terminal domain"/>
    <property type="match status" value="1"/>
</dbReference>
<dbReference type="CDD" id="cd00082">
    <property type="entry name" value="HisKA"/>
    <property type="match status" value="1"/>
</dbReference>
<name>A0A951UF29_9NOST</name>
<dbReference type="CDD" id="cd00156">
    <property type="entry name" value="REC"/>
    <property type="match status" value="1"/>
</dbReference>
<feature type="compositionally biased region" description="Low complexity" evidence="11">
    <location>
        <begin position="421"/>
        <end position="450"/>
    </location>
</feature>
<dbReference type="SMART" id="SM00448">
    <property type="entry name" value="REC"/>
    <property type="match status" value="1"/>
</dbReference>
<dbReference type="PANTHER" id="PTHR43047">
    <property type="entry name" value="TWO-COMPONENT HISTIDINE PROTEIN KINASE"/>
    <property type="match status" value="1"/>
</dbReference>
<dbReference type="Gene3D" id="1.10.287.130">
    <property type="match status" value="1"/>
</dbReference>
<dbReference type="SMART" id="SM00388">
    <property type="entry name" value="HisKA"/>
    <property type="match status" value="1"/>
</dbReference>
<dbReference type="GO" id="GO:0005886">
    <property type="term" value="C:plasma membrane"/>
    <property type="evidence" value="ECO:0007669"/>
    <property type="project" value="TreeGrafter"/>
</dbReference>
<evidence type="ECO:0000256" key="10">
    <source>
        <dbReference type="SAM" id="Coils"/>
    </source>
</evidence>
<dbReference type="SUPFAM" id="SSF55874">
    <property type="entry name" value="ATPase domain of HSP90 chaperone/DNA topoisomerase II/histidine kinase"/>
    <property type="match status" value="1"/>
</dbReference>
<dbReference type="Pfam" id="PF00072">
    <property type="entry name" value="Response_reg"/>
    <property type="match status" value="1"/>
</dbReference>
<protein>
    <recommendedName>
        <fullName evidence="8">Circadian input-output histidine kinase CikA</fullName>
        <ecNumber evidence="3">2.7.13.3</ecNumber>
    </recommendedName>
</protein>
<dbReference type="PRINTS" id="PR00344">
    <property type="entry name" value="BCTRLSENSOR"/>
</dbReference>
<comment type="caution">
    <text evidence="14">The sequence shown here is derived from an EMBL/GenBank/DDBJ whole genome shotgun (WGS) entry which is preliminary data.</text>
</comment>
<evidence type="ECO:0000256" key="5">
    <source>
        <dbReference type="ARBA" id="ARBA00022679"/>
    </source>
</evidence>
<dbReference type="FunFam" id="3.30.565.10:FF:000010">
    <property type="entry name" value="Sensor histidine kinase RcsC"/>
    <property type="match status" value="1"/>
</dbReference>
<organism evidence="14 15">
    <name type="scientific">Mojavia pulchra JT2-VF2</name>
    <dbReference type="NCBI Taxonomy" id="287848"/>
    <lineage>
        <taxon>Bacteria</taxon>
        <taxon>Bacillati</taxon>
        <taxon>Cyanobacteriota</taxon>
        <taxon>Cyanophyceae</taxon>
        <taxon>Nostocales</taxon>
        <taxon>Nostocaceae</taxon>
    </lineage>
</organism>
<proteinExistence type="inferred from homology"/>
<evidence type="ECO:0000259" key="12">
    <source>
        <dbReference type="PROSITE" id="PS50109"/>
    </source>
</evidence>
<dbReference type="InterPro" id="IPR003661">
    <property type="entry name" value="HisK_dim/P_dom"/>
</dbReference>
<feature type="region of interest" description="Disordered" evidence="11">
    <location>
        <begin position="416"/>
        <end position="466"/>
    </location>
</feature>
<keyword evidence="4 9" id="KW-0597">Phosphoprotein</keyword>
<dbReference type="InterPro" id="IPR036890">
    <property type="entry name" value="HATPase_C_sf"/>
</dbReference>
<dbReference type="SMART" id="SM00387">
    <property type="entry name" value="HATPase_c"/>
    <property type="match status" value="1"/>
</dbReference>
<dbReference type="InterPro" id="IPR011006">
    <property type="entry name" value="CheY-like_superfamily"/>
</dbReference>
<keyword evidence="5" id="KW-0808">Transferase</keyword>
<keyword evidence="7" id="KW-0902">Two-component regulatory system</keyword>
<dbReference type="InterPro" id="IPR003594">
    <property type="entry name" value="HATPase_dom"/>
</dbReference>
<dbReference type="GO" id="GO:0009927">
    <property type="term" value="F:histidine phosphotransfer kinase activity"/>
    <property type="evidence" value="ECO:0007669"/>
    <property type="project" value="TreeGrafter"/>
</dbReference>
<dbReference type="CDD" id="cd16922">
    <property type="entry name" value="HATPase_EvgS-ArcB-TorS-like"/>
    <property type="match status" value="1"/>
</dbReference>
<dbReference type="Proteomes" id="UP000715781">
    <property type="component" value="Unassembled WGS sequence"/>
</dbReference>
<evidence type="ECO:0000256" key="8">
    <source>
        <dbReference type="ARBA" id="ARBA00074306"/>
    </source>
</evidence>
<dbReference type="Pfam" id="PF02518">
    <property type="entry name" value="HATPase_c"/>
    <property type="match status" value="1"/>
</dbReference>
<dbReference type="Pfam" id="PF00512">
    <property type="entry name" value="HisKA"/>
    <property type="match status" value="1"/>
</dbReference>
<comment type="catalytic activity">
    <reaction evidence="1">
        <text>ATP + protein L-histidine = ADP + protein N-phospho-L-histidine.</text>
        <dbReference type="EC" id="2.7.13.3"/>
    </reaction>
</comment>
<dbReference type="EC" id="2.7.13.3" evidence="3"/>
<evidence type="ECO:0000256" key="3">
    <source>
        <dbReference type="ARBA" id="ARBA00012438"/>
    </source>
</evidence>
<keyword evidence="10" id="KW-0175">Coiled coil</keyword>
<reference evidence="14" key="1">
    <citation type="submission" date="2021-05" db="EMBL/GenBank/DDBJ databases">
        <authorList>
            <person name="Pietrasiak N."/>
            <person name="Ward R."/>
            <person name="Stajich J.E."/>
            <person name="Kurbessoian T."/>
        </authorList>
    </citation>
    <scope>NUCLEOTIDE SEQUENCE</scope>
    <source>
        <strain evidence="14">JT2-VF2</strain>
    </source>
</reference>
<dbReference type="EMBL" id="JAHHHN010000003">
    <property type="protein sequence ID" value="MBW4561064.1"/>
    <property type="molecule type" value="Genomic_DNA"/>
</dbReference>
<dbReference type="InterPro" id="IPR004358">
    <property type="entry name" value="Sig_transdc_His_kin-like_C"/>
</dbReference>
<accession>A0A951UF29</accession>
<feature type="coiled-coil region" evidence="10">
    <location>
        <begin position="125"/>
        <end position="170"/>
    </location>
</feature>
<dbReference type="InterPro" id="IPR005467">
    <property type="entry name" value="His_kinase_dom"/>
</dbReference>
<keyword evidence="6" id="KW-0418">Kinase</keyword>
<dbReference type="InterPro" id="IPR001789">
    <property type="entry name" value="Sig_transdc_resp-reg_receiver"/>
</dbReference>
<feature type="modified residue" description="4-aspartylphosphate" evidence="9">
    <location>
        <position position="57"/>
    </location>
</feature>
<dbReference type="PROSITE" id="PS50109">
    <property type="entry name" value="HIS_KIN"/>
    <property type="match status" value="1"/>
</dbReference>
<evidence type="ECO:0000256" key="2">
    <source>
        <dbReference type="ARBA" id="ARBA00006402"/>
    </source>
</evidence>
<dbReference type="Gene3D" id="3.40.50.2300">
    <property type="match status" value="1"/>
</dbReference>
<feature type="compositionally biased region" description="Polar residues" evidence="11">
    <location>
        <begin position="451"/>
        <end position="466"/>
    </location>
</feature>
<evidence type="ECO:0000256" key="4">
    <source>
        <dbReference type="ARBA" id="ARBA00022553"/>
    </source>
</evidence>
<dbReference type="GO" id="GO:0000155">
    <property type="term" value="F:phosphorelay sensor kinase activity"/>
    <property type="evidence" value="ECO:0007669"/>
    <property type="project" value="InterPro"/>
</dbReference>